<dbReference type="PROSITE" id="PS50983">
    <property type="entry name" value="FE_B12_PBP"/>
    <property type="match status" value="1"/>
</dbReference>
<evidence type="ECO:0000313" key="2">
    <source>
        <dbReference type="EMBL" id="MBD0832281.1"/>
    </source>
</evidence>
<dbReference type="Pfam" id="PF01497">
    <property type="entry name" value="Peripla_BP_2"/>
    <property type="match status" value="1"/>
</dbReference>
<gene>
    <name evidence="2" type="ORF">ICJ83_09060</name>
</gene>
<dbReference type="Proteomes" id="UP000600588">
    <property type="component" value="Unassembled WGS sequence"/>
</dbReference>
<organism evidence="2 3">
    <name type="scientific">Aestuariibaculum sediminum</name>
    <dbReference type="NCBI Taxonomy" id="2770637"/>
    <lineage>
        <taxon>Bacteria</taxon>
        <taxon>Pseudomonadati</taxon>
        <taxon>Bacteroidota</taxon>
        <taxon>Flavobacteriia</taxon>
        <taxon>Flavobacteriales</taxon>
        <taxon>Flavobacteriaceae</taxon>
    </lineage>
</organism>
<dbReference type="InterPro" id="IPR002491">
    <property type="entry name" value="ABC_transptr_periplasmic_BD"/>
</dbReference>
<evidence type="ECO:0000313" key="3">
    <source>
        <dbReference type="Proteomes" id="UP000600588"/>
    </source>
</evidence>
<feature type="domain" description="Fe/B12 periplasmic-binding" evidence="1">
    <location>
        <begin position="99"/>
        <end position="371"/>
    </location>
</feature>
<evidence type="ECO:0000259" key="1">
    <source>
        <dbReference type="PROSITE" id="PS50983"/>
    </source>
</evidence>
<keyword evidence="3" id="KW-1185">Reference proteome</keyword>
<dbReference type="PANTHER" id="PTHR30535">
    <property type="entry name" value="VITAMIN B12-BINDING PROTEIN"/>
    <property type="match status" value="1"/>
</dbReference>
<dbReference type="AlphaFoldDB" id="A0A8J6QAT8"/>
<name>A0A8J6QAT8_9FLAO</name>
<dbReference type="GO" id="GO:0071281">
    <property type="term" value="P:cellular response to iron ion"/>
    <property type="evidence" value="ECO:0007669"/>
    <property type="project" value="TreeGrafter"/>
</dbReference>
<dbReference type="Gene3D" id="3.40.50.1980">
    <property type="entry name" value="Nitrogenase molybdenum iron protein domain"/>
    <property type="match status" value="2"/>
</dbReference>
<dbReference type="EMBL" id="JACVXB010000003">
    <property type="protein sequence ID" value="MBD0832281.1"/>
    <property type="molecule type" value="Genomic_DNA"/>
</dbReference>
<protein>
    <submittedName>
        <fullName evidence="2">ABC transporter substrate-binding protein</fullName>
    </submittedName>
</protein>
<dbReference type="PROSITE" id="PS51257">
    <property type="entry name" value="PROKAR_LIPOPROTEIN"/>
    <property type="match status" value="1"/>
</dbReference>
<reference evidence="2 3" key="1">
    <citation type="submission" date="2020-09" db="EMBL/GenBank/DDBJ databases">
        <title>TT11 complete genome.</title>
        <authorList>
            <person name="Wu Z."/>
        </authorList>
    </citation>
    <scope>NUCLEOTIDE SEQUENCE [LARGE SCALE GENOMIC DNA]</scope>
    <source>
        <strain evidence="2 3">TT11</strain>
    </source>
</reference>
<accession>A0A8J6QAT8</accession>
<comment type="caution">
    <text evidence="2">The sequence shown here is derived from an EMBL/GenBank/DDBJ whole genome shotgun (WGS) entry which is preliminary data.</text>
</comment>
<dbReference type="PANTHER" id="PTHR30535:SF34">
    <property type="entry name" value="MOLYBDATE-BINDING PROTEIN MOLA"/>
    <property type="match status" value="1"/>
</dbReference>
<dbReference type="SUPFAM" id="SSF53807">
    <property type="entry name" value="Helical backbone' metal receptor"/>
    <property type="match status" value="1"/>
</dbReference>
<sequence length="384" mass="43494">MFYVKNFIALILLIVFCACKSEPKKKLWETLTGKPLNLKYATGFSAKDYGNFTILSIKNPWPNNDKAYHYALLKKGHDPEFWTLEKSRFDGIIELPIKKIVVTSTTHLPALELLRVENTLVGFPGTDFISSTKIRRLVDRNQIKDLGKNEGINTEILLETQPDVVVGFGIDGKNKALETVKKSGIPVIFNGDWVEHSPLAKAEWVKFFGVLFQKQRLADSIFKNIEKNYLEAKKLAKNAKTKPSILSGAMHKDIWYLPNGSSTEAQLLTDANTNYLWKNTLGSGSLSLNFETVFSKAQHADIWLSPSNYTSFENLKNGNPHHATFDAFKNKNIYSFTNTTGKTGGVTYFELGLTRPDLVLKDLIKICHPELLKNYDLYFFKPLE</sequence>
<dbReference type="RefSeq" id="WP_188230066.1">
    <property type="nucleotide sequence ID" value="NZ_JACVXB010000003.1"/>
</dbReference>
<proteinExistence type="predicted"/>
<dbReference type="InterPro" id="IPR050902">
    <property type="entry name" value="ABC_Transporter_SBP"/>
</dbReference>